<dbReference type="EMBL" id="FQZF01000028">
    <property type="protein sequence ID" value="SHK01570.1"/>
    <property type="molecule type" value="Genomic_DNA"/>
</dbReference>
<dbReference type="STRING" id="198092.SAMN02745194_03973"/>
<dbReference type="InterPro" id="IPR000014">
    <property type="entry name" value="PAS"/>
</dbReference>
<dbReference type="Proteomes" id="UP000184387">
    <property type="component" value="Unassembled WGS sequence"/>
</dbReference>
<dbReference type="SUPFAM" id="SSF55785">
    <property type="entry name" value="PYP-like sensor domain (PAS domain)"/>
    <property type="match status" value="1"/>
</dbReference>
<dbReference type="NCBIfam" id="TIGR00229">
    <property type="entry name" value="sensory_box"/>
    <property type="match status" value="1"/>
</dbReference>
<dbReference type="PROSITE" id="PS50112">
    <property type="entry name" value="PAS"/>
    <property type="match status" value="1"/>
</dbReference>
<dbReference type="OrthoDB" id="7275796at2"/>
<evidence type="ECO:0000313" key="2">
    <source>
        <dbReference type="EMBL" id="SHK01570.1"/>
    </source>
</evidence>
<accession>A0A1M6P0Z3</accession>
<protein>
    <submittedName>
        <fullName evidence="2">PAS domain S-box-containing protein</fullName>
    </submittedName>
</protein>
<dbReference type="InterPro" id="IPR013655">
    <property type="entry name" value="PAS_fold_3"/>
</dbReference>
<dbReference type="CDD" id="cd00130">
    <property type="entry name" value="PAS"/>
    <property type="match status" value="1"/>
</dbReference>
<proteinExistence type="predicted"/>
<feature type="domain" description="PAS" evidence="1">
    <location>
        <begin position="12"/>
        <end position="48"/>
    </location>
</feature>
<sequence>MLSQPFGQALADEDGQFTQVNRVFCELLGYEMSALLQRTIHDITHPDDWPGNSHKLERLRAEDEPFTIVKRHVRSDGAVVWVQNYVSMLRDRNGRATISALIRPVLPAVGEAQRWGGEKPAPLAQTELEALLRPILRPGEALH</sequence>
<evidence type="ECO:0000313" key="3">
    <source>
        <dbReference type="Proteomes" id="UP000184387"/>
    </source>
</evidence>
<dbReference type="Gene3D" id="3.30.450.20">
    <property type="entry name" value="PAS domain"/>
    <property type="match status" value="1"/>
</dbReference>
<dbReference type="AlphaFoldDB" id="A0A1M6P0Z3"/>
<dbReference type="InterPro" id="IPR035965">
    <property type="entry name" value="PAS-like_dom_sf"/>
</dbReference>
<name>A0A1M6P0Z3_9PROT</name>
<dbReference type="RefSeq" id="WP_073137959.1">
    <property type="nucleotide sequence ID" value="NZ_FQZF01000028.1"/>
</dbReference>
<evidence type="ECO:0000259" key="1">
    <source>
        <dbReference type="PROSITE" id="PS50112"/>
    </source>
</evidence>
<organism evidence="2 3">
    <name type="scientific">Muricoccus roseus</name>
    <dbReference type="NCBI Taxonomy" id="198092"/>
    <lineage>
        <taxon>Bacteria</taxon>
        <taxon>Pseudomonadati</taxon>
        <taxon>Pseudomonadota</taxon>
        <taxon>Alphaproteobacteria</taxon>
        <taxon>Acetobacterales</taxon>
        <taxon>Roseomonadaceae</taxon>
        <taxon>Muricoccus</taxon>
    </lineage>
</organism>
<dbReference type="Pfam" id="PF08447">
    <property type="entry name" value="PAS_3"/>
    <property type="match status" value="1"/>
</dbReference>
<keyword evidence="3" id="KW-1185">Reference proteome</keyword>
<gene>
    <name evidence="2" type="ORF">SAMN02745194_03973</name>
</gene>
<reference evidence="2 3" key="1">
    <citation type="submission" date="2016-11" db="EMBL/GenBank/DDBJ databases">
        <authorList>
            <person name="Jaros S."/>
            <person name="Januszkiewicz K."/>
            <person name="Wedrychowicz H."/>
        </authorList>
    </citation>
    <scope>NUCLEOTIDE SEQUENCE [LARGE SCALE GENOMIC DNA]</scope>
    <source>
        <strain evidence="2 3">DSM 14916</strain>
    </source>
</reference>